<dbReference type="GeneID" id="38116796"/>
<gene>
    <name evidence="2" type="ORF">DSM5745_06426</name>
</gene>
<sequence>MEQRTALVTLGRCTWHGANDFKCHCTSGSSILSLGETHDDLKCRSCGHTLSTHEDYELDEGSQQPATKQQSQKQQSEWQHHGDGFYSGTGSWGIGYHEPTTSWSATHSQIMTPASTNHGDVSDSWGKPNCEPSTSWGSVNCEPSTCSGEVDCEPLISCGEVDCEPSTSWGKVHCEPPPSSPKFHDTPRSLVTGPFALPDSTIPRQELVDELIDQVEERRIIRVNGIPGSGKTTMMHLMVNTLLKKYDDTLPIHTITGWNMDVVTDAGGWNPYLKTVTGVAGNDWHTNTAFLLIDEAHQLYGDLLIWADFFGRICSSSSSRIVLFTSYGLPHHVEYHSEISPQRMLSEQEQLTPLSMKPFGLYLLSDEAKEFVIKYASEYMPSSSINFTKALHDALLEGSNWHIGILKGLVDMLLQSNTVQDLIKTNRPVSWATAREVLLQILEKLVLRQSRTPRRSRH</sequence>
<dbReference type="OrthoDB" id="2364732at2759"/>
<dbReference type="InterPro" id="IPR027417">
    <property type="entry name" value="P-loop_NTPase"/>
</dbReference>
<organism evidence="2 3">
    <name type="scientific">Aspergillus mulundensis</name>
    <dbReference type="NCBI Taxonomy" id="1810919"/>
    <lineage>
        <taxon>Eukaryota</taxon>
        <taxon>Fungi</taxon>
        <taxon>Dikarya</taxon>
        <taxon>Ascomycota</taxon>
        <taxon>Pezizomycotina</taxon>
        <taxon>Eurotiomycetes</taxon>
        <taxon>Eurotiomycetidae</taxon>
        <taxon>Eurotiales</taxon>
        <taxon>Aspergillaceae</taxon>
        <taxon>Aspergillus</taxon>
        <taxon>Aspergillus subgen. Nidulantes</taxon>
    </lineage>
</organism>
<protein>
    <submittedName>
        <fullName evidence="2">Uncharacterized protein</fullName>
    </submittedName>
</protein>
<dbReference type="SUPFAM" id="SSF52540">
    <property type="entry name" value="P-loop containing nucleoside triphosphate hydrolases"/>
    <property type="match status" value="1"/>
</dbReference>
<dbReference type="RefSeq" id="XP_026602746.1">
    <property type="nucleotide sequence ID" value="XM_026748442.1"/>
</dbReference>
<dbReference type="Proteomes" id="UP000256690">
    <property type="component" value="Unassembled WGS sequence"/>
</dbReference>
<evidence type="ECO:0000256" key="1">
    <source>
        <dbReference type="SAM" id="MobiDB-lite"/>
    </source>
</evidence>
<evidence type="ECO:0000313" key="3">
    <source>
        <dbReference type="Proteomes" id="UP000256690"/>
    </source>
</evidence>
<name>A0A3D8RRE4_9EURO</name>
<dbReference type="STRING" id="1810919.A0A3D8RRE4"/>
<proteinExistence type="predicted"/>
<accession>A0A3D8RRE4</accession>
<evidence type="ECO:0000313" key="2">
    <source>
        <dbReference type="EMBL" id="RDW76434.1"/>
    </source>
</evidence>
<dbReference type="EMBL" id="PVWQ01000007">
    <property type="protein sequence ID" value="RDW76434.1"/>
    <property type="molecule type" value="Genomic_DNA"/>
</dbReference>
<keyword evidence="3" id="KW-1185">Reference proteome</keyword>
<reference evidence="2 3" key="1">
    <citation type="journal article" date="2018" name="IMA Fungus">
        <title>IMA Genome-F 9: Draft genome sequence of Annulohypoxylon stygium, Aspergillus mulundensis, Berkeleyomyces basicola (syn. Thielaviopsis basicola), Ceratocystis smalleyi, two Cercospora beticola strains, Coleophoma cylindrospora, Fusarium fracticaudum, Phialophora cf. hyalina, and Morchella septimelata.</title>
        <authorList>
            <person name="Wingfield B.D."/>
            <person name="Bills G.F."/>
            <person name="Dong Y."/>
            <person name="Huang W."/>
            <person name="Nel W.J."/>
            <person name="Swalarsk-Parry B.S."/>
            <person name="Vaghefi N."/>
            <person name="Wilken P.M."/>
            <person name="An Z."/>
            <person name="de Beer Z.W."/>
            <person name="De Vos L."/>
            <person name="Chen L."/>
            <person name="Duong T.A."/>
            <person name="Gao Y."/>
            <person name="Hammerbacher A."/>
            <person name="Kikkert J.R."/>
            <person name="Li Y."/>
            <person name="Li H."/>
            <person name="Li K."/>
            <person name="Li Q."/>
            <person name="Liu X."/>
            <person name="Ma X."/>
            <person name="Naidoo K."/>
            <person name="Pethybridge S.J."/>
            <person name="Sun J."/>
            <person name="Steenkamp E.T."/>
            <person name="van der Nest M.A."/>
            <person name="van Wyk S."/>
            <person name="Wingfield M.J."/>
            <person name="Xiong C."/>
            <person name="Yue Q."/>
            <person name="Zhang X."/>
        </authorList>
    </citation>
    <scope>NUCLEOTIDE SEQUENCE [LARGE SCALE GENOMIC DNA]</scope>
    <source>
        <strain evidence="2 3">DSM 5745</strain>
    </source>
</reference>
<feature type="compositionally biased region" description="Low complexity" evidence="1">
    <location>
        <begin position="62"/>
        <end position="77"/>
    </location>
</feature>
<feature type="region of interest" description="Disordered" evidence="1">
    <location>
        <begin position="56"/>
        <end position="82"/>
    </location>
</feature>
<dbReference type="AlphaFoldDB" id="A0A3D8RRE4"/>
<comment type="caution">
    <text evidence="2">The sequence shown here is derived from an EMBL/GenBank/DDBJ whole genome shotgun (WGS) entry which is preliminary data.</text>
</comment>